<feature type="compositionally biased region" description="Basic and acidic residues" evidence="1">
    <location>
        <begin position="123"/>
        <end position="134"/>
    </location>
</feature>
<comment type="caution">
    <text evidence="2">The sequence shown here is derived from an EMBL/GenBank/DDBJ whole genome shotgun (WGS) entry which is preliminary data.</text>
</comment>
<feature type="region of interest" description="Disordered" evidence="1">
    <location>
        <begin position="107"/>
        <end position="285"/>
    </location>
</feature>
<name>A0ABQ8C9U9_BRANA</name>
<reference evidence="2 3" key="1">
    <citation type="submission" date="2021-05" db="EMBL/GenBank/DDBJ databases">
        <title>Genome Assembly of Synthetic Allotetraploid Brassica napus Reveals Homoeologous Exchanges between Subgenomes.</title>
        <authorList>
            <person name="Davis J.T."/>
        </authorList>
    </citation>
    <scope>NUCLEOTIDE SEQUENCE [LARGE SCALE GENOMIC DNA]</scope>
    <source>
        <strain evidence="3">cv. Da-Ae</strain>
        <tissue evidence="2">Seedling</tissue>
    </source>
</reference>
<evidence type="ECO:0000313" key="2">
    <source>
        <dbReference type="EMBL" id="KAH0913839.1"/>
    </source>
</evidence>
<feature type="compositionally biased region" description="Polar residues" evidence="1">
    <location>
        <begin position="110"/>
        <end position="122"/>
    </location>
</feature>
<dbReference type="EMBL" id="JAGKQM010000008">
    <property type="protein sequence ID" value="KAH0913839.1"/>
    <property type="molecule type" value="Genomic_DNA"/>
</dbReference>
<dbReference type="PANTHER" id="PTHR34367:SF1">
    <property type="entry name" value="OS04G0528600 PROTEIN"/>
    <property type="match status" value="1"/>
</dbReference>
<protein>
    <submittedName>
        <fullName evidence="2">Uncharacterized protein</fullName>
    </submittedName>
</protein>
<evidence type="ECO:0000256" key="1">
    <source>
        <dbReference type="SAM" id="MobiDB-lite"/>
    </source>
</evidence>
<feature type="compositionally biased region" description="Basic and acidic residues" evidence="1">
    <location>
        <begin position="263"/>
        <end position="275"/>
    </location>
</feature>
<feature type="compositionally biased region" description="Basic and acidic residues" evidence="1">
    <location>
        <begin position="144"/>
        <end position="161"/>
    </location>
</feature>
<sequence length="405" mass="44501">MGCCLSKKPSPIPLSSGDVKSPDPVKPDVNKPTKPVIELPVKPAIEIQESPYPGVEEAKLIISEKVEKEEENATIKDVSASVAVEKPVVRTSSCTKEEVDAILIQCGKLSRSNSTRRYSGSKRSFDFDQNERTHGGGGGGDVEDERRKTPQRNRDRGRVERANGSPRERRRRTPSRERERGGGAGGSRRASRSPAKRSEQATNPSGSLVISSNIKFVTVPATDPSSKRVTVKRSIGEACRTAAMSNVQPRRKPLGEIDQNATKGDKKKINADKKPQVISRSRSLRRSRDFDFSPETLLLQSSQEDKSSYTALLLKDIKDFHGKSSNDDEEEDPFSRLPSCVTKACSIVEAVADLNSTSSDLNQFRFGSTVKKADLVEPSFEKYVTVRRGCCSLEEQESCGSNNLT</sequence>
<feature type="compositionally biased region" description="Low complexity" evidence="1">
    <location>
        <begin position="1"/>
        <end position="16"/>
    </location>
</feature>
<accession>A0ABQ8C9U9</accession>
<feature type="region of interest" description="Disordered" evidence="1">
    <location>
        <begin position="1"/>
        <end position="32"/>
    </location>
</feature>
<feature type="compositionally biased region" description="Polar residues" evidence="1">
    <location>
        <begin position="200"/>
        <end position="215"/>
    </location>
</feature>
<dbReference type="Proteomes" id="UP000824890">
    <property type="component" value="Unassembled WGS sequence"/>
</dbReference>
<evidence type="ECO:0000313" key="3">
    <source>
        <dbReference type="Proteomes" id="UP000824890"/>
    </source>
</evidence>
<proteinExistence type="predicted"/>
<keyword evidence="3" id="KW-1185">Reference proteome</keyword>
<feature type="compositionally biased region" description="Basic and acidic residues" evidence="1">
    <location>
        <begin position="20"/>
        <end position="31"/>
    </location>
</feature>
<dbReference type="InterPro" id="IPR040412">
    <property type="entry name" value="At1g65710-like"/>
</dbReference>
<dbReference type="PANTHER" id="PTHR34367">
    <property type="entry name" value="OS02G0734667 PROTEIN"/>
    <property type="match status" value="1"/>
</dbReference>
<organism evidence="2 3">
    <name type="scientific">Brassica napus</name>
    <name type="common">Rape</name>
    <dbReference type="NCBI Taxonomy" id="3708"/>
    <lineage>
        <taxon>Eukaryota</taxon>
        <taxon>Viridiplantae</taxon>
        <taxon>Streptophyta</taxon>
        <taxon>Embryophyta</taxon>
        <taxon>Tracheophyta</taxon>
        <taxon>Spermatophyta</taxon>
        <taxon>Magnoliopsida</taxon>
        <taxon>eudicotyledons</taxon>
        <taxon>Gunneridae</taxon>
        <taxon>Pentapetalae</taxon>
        <taxon>rosids</taxon>
        <taxon>malvids</taxon>
        <taxon>Brassicales</taxon>
        <taxon>Brassicaceae</taxon>
        <taxon>Brassiceae</taxon>
        <taxon>Brassica</taxon>
    </lineage>
</organism>
<gene>
    <name evidence="2" type="ORF">HID58_028285</name>
</gene>